<dbReference type="Proteomes" id="UP000289738">
    <property type="component" value="Chromosome B05"/>
</dbReference>
<feature type="compositionally biased region" description="Polar residues" evidence="1">
    <location>
        <begin position="130"/>
        <end position="141"/>
    </location>
</feature>
<gene>
    <name evidence="2" type="ORF">Ahy_B05g077749</name>
</gene>
<comment type="caution">
    <text evidence="2">The sequence shown here is derived from an EMBL/GenBank/DDBJ whole genome shotgun (WGS) entry which is preliminary data.</text>
</comment>
<name>A0A444Z5H5_ARAHY</name>
<dbReference type="EMBL" id="SDMP01000015">
    <property type="protein sequence ID" value="RYR09430.1"/>
    <property type="molecule type" value="Genomic_DNA"/>
</dbReference>
<keyword evidence="3" id="KW-1185">Reference proteome</keyword>
<evidence type="ECO:0000256" key="1">
    <source>
        <dbReference type="SAM" id="MobiDB-lite"/>
    </source>
</evidence>
<organism evidence="2 3">
    <name type="scientific">Arachis hypogaea</name>
    <name type="common">Peanut</name>
    <dbReference type="NCBI Taxonomy" id="3818"/>
    <lineage>
        <taxon>Eukaryota</taxon>
        <taxon>Viridiplantae</taxon>
        <taxon>Streptophyta</taxon>
        <taxon>Embryophyta</taxon>
        <taxon>Tracheophyta</taxon>
        <taxon>Spermatophyta</taxon>
        <taxon>Magnoliopsida</taxon>
        <taxon>eudicotyledons</taxon>
        <taxon>Gunneridae</taxon>
        <taxon>Pentapetalae</taxon>
        <taxon>rosids</taxon>
        <taxon>fabids</taxon>
        <taxon>Fabales</taxon>
        <taxon>Fabaceae</taxon>
        <taxon>Papilionoideae</taxon>
        <taxon>50 kb inversion clade</taxon>
        <taxon>dalbergioids sensu lato</taxon>
        <taxon>Dalbergieae</taxon>
        <taxon>Pterocarpus clade</taxon>
        <taxon>Arachis</taxon>
    </lineage>
</organism>
<dbReference type="AlphaFoldDB" id="A0A444Z5H5"/>
<reference evidence="2 3" key="1">
    <citation type="submission" date="2019-01" db="EMBL/GenBank/DDBJ databases">
        <title>Sequencing of cultivated peanut Arachis hypogaea provides insights into genome evolution and oil improvement.</title>
        <authorList>
            <person name="Chen X."/>
        </authorList>
    </citation>
    <scope>NUCLEOTIDE SEQUENCE [LARGE SCALE GENOMIC DNA]</scope>
    <source>
        <strain evidence="3">cv. Fuhuasheng</strain>
        <tissue evidence="2">Leaves</tissue>
    </source>
</reference>
<sequence>MGIWTQSKKRKHTVEDSSSEEEIQSYDGKKRARLRSTEGHYDSFETLNLVEEKASDPAQQNMMVVQMETHSQPEPLSITPQPQKLDESTPTVSPAPSKVNSAPEATTAALMMMARTTSYVPKELPMPSFNLGSTDSNQEETLSQERKPGSQKGKSPETPKLIEQLEELVEKITNNGVKTALDFTEGKSPPMEQLSAGQIFETPNMAIGNHPGGEFLQPESKKPFMVEDYPMFIPFLDLKKLASHPYLLRALVDMGG</sequence>
<protein>
    <submittedName>
        <fullName evidence="2">Uncharacterized protein</fullName>
    </submittedName>
</protein>
<feature type="region of interest" description="Disordered" evidence="1">
    <location>
        <begin position="68"/>
        <end position="102"/>
    </location>
</feature>
<accession>A0A444Z5H5</accession>
<evidence type="ECO:0000313" key="2">
    <source>
        <dbReference type="EMBL" id="RYR09430.1"/>
    </source>
</evidence>
<evidence type="ECO:0000313" key="3">
    <source>
        <dbReference type="Proteomes" id="UP000289738"/>
    </source>
</evidence>
<proteinExistence type="predicted"/>
<feature type="region of interest" description="Disordered" evidence="1">
    <location>
        <begin position="123"/>
        <end position="158"/>
    </location>
</feature>
<feature type="region of interest" description="Disordered" evidence="1">
    <location>
        <begin position="1"/>
        <end position="34"/>
    </location>
</feature>